<evidence type="ECO:0000313" key="2">
    <source>
        <dbReference type="EMBL" id="ABI90127.1"/>
    </source>
</evidence>
<dbReference type="Proteomes" id="UP000000662">
    <property type="component" value="Chromosome 2"/>
</dbReference>
<protein>
    <recommendedName>
        <fullName evidence="4">DUF2827 domain-containing protein</fullName>
    </recommendedName>
</protein>
<feature type="region of interest" description="Disordered" evidence="1">
    <location>
        <begin position="1"/>
        <end position="27"/>
    </location>
</feature>
<keyword evidence="3" id="KW-1185">Reference proteome</keyword>
<accession>Q0B6U6</accession>
<evidence type="ECO:0000313" key="3">
    <source>
        <dbReference type="Proteomes" id="UP000000662"/>
    </source>
</evidence>
<evidence type="ECO:0000256" key="1">
    <source>
        <dbReference type="SAM" id="MobiDB-lite"/>
    </source>
</evidence>
<feature type="compositionally biased region" description="Polar residues" evidence="1">
    <location>
        <begin position="13"/>
        <end position="22"/>
    </location>
</feature>
<reference evidence="2" key="1">
    <citation type="submission" date="2006-08" db="EMBL/GenBank/DDBJ databases">
        <title>Complete sequence of Chromosome 2 of Burkholderia cepacia AMMD.</title>
        <authorList>
            <consortium name="US DOE Joint Genome Institute"/>
            <person name="Copeland A."/>
            <person name="Lucas S."/>
            <person name="Lapidus A."/>
            <person name="Barry K."/>
            <person name="Detter J.C."/>
            <person name="Glavina del Rio T."/>
            <person name="Hammon N."/>
            <person name="Israni S."/>
            <person name="Pitluck S."/>
            <person name="Bruce D."/>
            <person name="Chain P."/>
            <person name="Malfatti S."/>
            <person name="Shin M."/>
            <person name="Vergez L."/>
            <person name="Schmutz J."/>
            <person name="Larimer F."/>
            <person name="Land M."/>
            <person name="Hauser L."/>
            <person name="Kyrpides N."/>
            <person name="Kim E."/>
            <person name="Parke J."/>
            <person name="Coenye T."/>
            <person name="Konstantinidis K."/>
            <person name="Ramette A."/>
            <person name="Tiedje J."/>
            <person name="Richardson P."/>
        </authorList>
    </citation>
    <scope>NUCLEOTIDE SEQUENCE</scope>
    <source>
        <strain evidence="2">AMMD</strain>
    </source>
</reference>
<gene>
    <name evidence="2" type="ordered locus">Bamb_4577</name>
</gene>
<dbReference type="eggNOG" id="ENOG502Z7YM">
    <property type="taxonomic scope" value="Bacteria"/>
</dbReference>
<dbReference type="KEGG" id="bam:Bamb_4577"/>
<name>Q0B6U6_BURCM</name>
<dbReference type="Pfam" id="PF10933">
    <property type="entry name" value="DUF2827"/>
    <property type="match status" value="1"/>
</dbReference>
<dbReference type="EMBL" id="CP000441">
    <property type="protein sequence ID" value="ABI90127.1"/>
    <property type="molecule type" value="Genomic_DNA"/>
</dbReference>
<proteinExistence type="predicted"/>
<dbReference type="InterPro" id="IPR021234">
    <property type="entry name" value="DUF2827"/>
</dbReference>
<organism evidence="2 3">
    <name type="scientific">Burkholderia ambifaria (strain ATCC BAA-244 / DSM 16087 / CCUG 44356 / LMG 19182 / AMMD)</name>
    <name type="common">Burkholderia cepacia (strain AMMD)</name>
    <dbReference type="NCBI Taxonomy" id="339670"/>
    <lineage>
        <taxon>Bacteria</taxon>
        <taxon>Pseudomonadati</taxon>
        <taxon>Pseudomonadota</taxon>
        <taxon>Betaproteobacteria</taxon>
        <taxon>Burkholderiales</taxon>
        <taxon>Burkholderiaceae</taxon>
        <taxon>Burkholderia</taxon>
        <taxon>Burkholderia cepacia complex</taxon>
    </lineage>
</organism>
<dbReference type="AlphaFoldDB" id="Q0B6U6"/>
<sequence>MPRPNARRRRGNQPVTDINQAASRGARKQRPAVGISLFARDGQAIWENGIHQNIAYLAMMLKRSDRVGPVYFLNGGDANALPLGLELDGLDVPLVRPTDVTHELDVVIEMGAQLPLEWLRHVKALGTKLVACYVGHTYSGLAETPIFEKPSGHIFNGTQFDEVWVLEKSQKIDVPLLRTLTRAPVHTIPHLWSPYFLDRRIAALASEGVTFGYRPGRRPWHLATLEPNISVVKSCHYPMLVCDEFYRAHPDAVQHLFVVNAMHMKAHRTFVHFANSLDLVRQHKATFEPRIDLPGFMARHADAVVSHHWENPQNYLYYDVLYGGYPLIHNSTLLGDAGYYYPDFDSVAGSHALRDAWLHHDERLDDYRAKADRLLQSVSIDNPANLDAFVTRLVA</sequence>
<feature type="compositionally biased region" description="Basic residues" evidence="1">
    <location>
        <begin position="1"/>
        <end position="11"/>
    </location>
</feature>
<evidence type="ECO:0008006" key="4">
    <source>
        <dbReference type="Google" id="ProtNLM"/>
    </source>
</evidence>